<keyword evidence="2 4" id="KW-0378">Hydrolase</keyword>
<dbReference type="SUPFAM" id="SSF51445">
    <property type="entry name" value="(Trans)glycosidases"/>
    <property type="match status" value="1"/>
</dbReference>
<dbReference type="Gene3D" id="3.20.20.80">
    <property type="entry name" value="Glycosidases"/>
    <property type="match status" value="1"/>
</dbReference>
<sequence>MIQKYIYGSPFRTDAVTLDIPAESGVPGYGTVSTRDGFTFTCIMGEDDIVYGLGEANRGINKRGYCYISDCTDDPNHTEDKRSLYGAHNFIVIAGEQNFGLFFDYPARLTFDIGYTRMDTLSVSCENADLNLYVISGDSPYDIVKQFRRMIGRSYIPPKFAFGFGQSRWQYKTKEDFRRVAAGHRENHVPLDMIYMDIDYMDSYKDFTLSSEFEDFSDFVREMKQEHIRLIPIIDAGVKIEEGYSVYEEGVRSRYFCQREDGSDFVAAVWPGDTHFPDFLNPDARKWFGDKYRFLTDQGIEGFWNDMNEPAIFYSKEGLEEARALAKQFAESGGARWDSSSAEEAPQDSGSAEEDTRDSGSTEVGVWQMGDKLQSLANSPEDYRRFYHNINGKKVRHDKVHNLYGFNMTRAACEAFERIDPDRRFLMFSRSSYIGMHRYGGVWTGDNKSWWAHLLLNLKMMPSLNMCGFLYIGADLGGFGSDTTRELLLRFLALGVFTPLMRNHSALGTREQECYQFENIEDFRHVIGVRYRLLPYLYSEYMKAALSDDLYFKPLAFVYPEDKMAARVEDQLMIGNEIMIAPVYEQNGRGRYVYLPEEMIFIKFLPGGDISEEVLEQGIHYVDIALNEIPLFVRKGKCIPVADTAECVDEIDTEHLRMLGYAGAEYFLYDDDGIHKDYENDKNCRILTN</sequence>
<dbReference type="Gene3D" id="2.60.40.4040">
    <property type="match status" value="1"/>
</dbReference>
<name>A0A9D2IKM1_9FIRM</name>
<evidence type="ECO:0000259" key="8">
    <source>
        <dbReference type="Pfam" id="PF21365"/>
    </source>
</evidence>
<dbReference type="GO" id="GO:0030246">
    <property type="term" value="F:carbohydrate binding"/>
    <property type="evidence" value="ECO:0007669"/>
    <property type="project" value="InterPro"/>
</dbReference>
<dbReference type="InterPro" id="IPR048395">
    <property type="entry name" value="Glyco_hydro_31_C"/>
</dbReference>
<dbReference type="PROSITE" id="PS00129">
    <property type="entry name" value="GLYCOSYL_HYDROL_F31_1"/>
    <property type="match status" value="1"/>
</dbReference>
<evidence type="ECO:0000256" key="3">
    <source>
        <dbReference type="ARBA" id="ARBA00023295"/>
    </source>
</evidence>
<comment type="caution">
    <text evidence="9">The sequence shown here is derived from an EMBL/GenBank/DDBJ whole genome shotgun (WGS) entry which is preliminary data.</text>
</comment>
<dbReference type="EMBL" id="DXCD01000186">
    <property type="protein sequence ID" value="HIZ13682.1"/>
    <property type="molecule type" value="Genomic_DNA"/>
</dbReference>
<dbReference type="InterPro" id="IPR025887">
    <property type="entry name" value="Glyco_hydro_31_N_dom"/>
</dbReference>
<dbReference type="Pfam" id="PF21365">
    <property type="entry name" value="Glyco_hydro_31_3rd"/>
    <property type="match status" value="1"/>
</dbReference>
<dbReference type="Pfam" id="PF01055">
    <property type="entry name" value="Glyco_hydro_31_2nd"/>
    <property type="match status" value="1"/>
</dbReference>
<dbReference type="CDD" id="cd06604">
    <property type="entry name" value="GH31_glucosidase_II_MalA"/>
    <property type="match status" value="1"/>
</dbReference>
<evidence type="ECO:0000256" key="5">
    <source>
        <dbReference type="SAM" id="MobiDB-lite"/>
    </source>
</evidence>
<comment type="similarity">
    <text evidence="1 4">Belongs to the glycosyl hydrolase 31 family.</text>
</comment>
<dbReference type="PANTHER" id="PTHR22762">
    <property type="entry name" value="ALPHA-GLUCOSIDASE"/>
    <property type="match status" value="1"/>
</dbReference>
<protein>
    <submittedName>
        <fullName evidence="9">Alpha-glucosidase</fullName>
    </submittedName>
</protein>
<dbReference type="InterPro" id="IPR000322">
    <property type="entry name" value="Glyco_hydro_31_TIM"/>
</dbReference>
<feature type="domain" description="Glycoside hydrolase family 31 TIM barrel" evidence="6">
    <location>
        <begin position="155"/>
        <end position="539"/>
    </location>
</feature>
<gene>
    <name evidence="9" type="ORF">H9817_07140</name>
</gene>
<dbReference type="InterPro" id="IPR030458">
    <property type="entry name" value="Glyco_hydro_31_AS"/>
</dbReference>
<dbReference type="GO" id="GO:0004553">
    <property type="term" value="F:hydrolase activity, hydrolyzing O-glycosyl compounds"/>
    <property type="evidence" value="ECO:0007669"/>
    <property type="project" value="InterPro"/>
</dbReference>
<evidence type="ECO:0000313" key="9">
    <source>
        <dbReference type="EMBL" id="HIZ13682.1"/>
    </source>
</evidence>
<dbReference type="InterPro" id="IPR011013">
    <property type="entry name" value="Gal_mutarotase_sf_dom"/>
</dbReference>
<dbReference type="Gene3D" id="2.60.40.1760">
    <property type="entry name" value="glycosyl hydrolase (family 31)"/>
    <property type="match status" value="1"/>
</dbReference>
<proteinExistence type="inferred from homology"/>
<dbReference type="PANTHER" id="PTHR22762:SF166">
    <property type="entry name" value="ALPHA-GLUCOSIDASE"/>
    <property type="match status" value="1"/>
</dbReference>
<evidence type="ECO:0000256" key="1">
    <source>
        <dbReference type="ARBA" id="ARBA00007806"/>
    </source>
</evidence>
<evidence type="ECO:0000259" key="7">
    <source>
        <dbReference type="Pfam" id="PF13802"/>
    </source>
</evidence>
<keyword evidence="3 4" id="KW-0326">Glycosidase</keyword>
<dbReference type="Proteomes" id="UP000824017">
    <property type="component" value="Unassembled WGS sequence"/>
</dbReference>
<dbReference type="Pfam" id="PF13802">
    <property type="entry name" value="Gal_mutarotas_2"/>
    <property type="match status" value="1"/>
</dbReference>
<dbReference type="CDD" id="cd14752">
    <property type="entry name" value="GH31_N"/>
    <property type="match status" value="1"/>
</dbReference>
<dbReference type="InterPro" id="IPR017853">
    <property type="entry name" value="GH"/>
</dbReference>
<dbReference type="GO" id="GO:0005975">
    <property type="term" value="P:carbohydrate metabolic process"/>
    <property type="evidence" value="ECO:0007669"/>
    <property type="project" value="InterPro"/>
</dbReference>
<evidence type="ECO:0000313" key="10">
    <source>
        <dbReference type="Proteomes" id="UP000824017"/>
    </source>
</evidence>
<organism evidence="9 10">
    <name type="scientific">Candidatus Mediterraneibacter stercorigallinarum</name>
    <dbReference type="NCBI Taxonomy" id="2838686"/>
    <lineage>
        <taxon>Bacteria</taxon>
        <taxon>Bacillati</taxon>
        <taxon>Bacillota</taxon>
        <taxon>Clostridia</taxon>
        <taxon>Lachnospirales</taxon>
        <taxon>Lachnospiraceae</taxon>
        <taxon>Mediterraneibacter</taxon>
    </lineage>
</organism>
<feature type="domain" description="Glycosyl hydrolase family 31 C-terminal" evidence="8">
    <location>
        <begin position="552"/>
        <end position="639"/>
    </location>
</feature>
<evidence type="ECO:0000259" key="6">
    <source>
        <dbReference type="Pfam" id="PF01055"/>
    </source>
</evidence>
<feature type="domain" description="Glycoside hydrolase family 31 N-terminal" evidence="7">
    <location>
        <begin position="44"/>
        <end position="112"/>
    </location>
</feature>
<dbReference type="SUPFAM" id="SSF74650">
    <property type="entry name" value="Galactose mutarotase-like"/>
    <property type="match status" value="1"/>
</dbReference>
<feature type="region of interest" description="Disordered" evidence="5">
    <location>
        <begin position="334"/>
        <end position="363"/>
    </location>
</feature>
<reference evidence="9" key="2">
    <citation type="submission" date="2021-04" db="EMBL/GenBank/DDBJ databases">
        <authorList>
            <person name="Gilroy R."/>
        </authorList>
    </citation>
    <scope>NUCLEOTIDE SEQUENCE</scope>
    <source>
        <strain evidence="9">ChiGjej1B1-13045</strain>
    </source>
</reference>
<dbReference type="SUPFAM" id="SSF51011">
    <property type="entry name" value="Glycosyl hydrolase domain"/>
    <property type="match status" value="1"/>
</dbReference>
<dbReference type="AlphaFoldDB" id="A0A9D2IKM1"/>
<evidence type="ECO:0000256" key="4">
    <source>
        <dbReference type="RuleBase" id="RU361185"/>
    </source>
</evidence>
<accession>A0A9D2IKM1</accession>
<evidence type="ECO:0000256" key="2">
    <source>
        <dbReference type="ARBA" id="ARBA00022801"/>
    </source>
</evidence>
<reference evidence="9" key="1">
    <citation type="journal article" date="2021" name="PeerJ">
        <title>Extensive microbial diversity within the chicken gut microbiome revealed by metagenomics and culture.</title>
        <authorList>
            <person name="Gilroy R."/>
            <person name="Ravi A."/>
            <person name="Getino M."/>
            <person name="Pursley I."/>
            <person name="Horton D.L."/>
            <person name="Alikhan N.F."/>
            <person name="Baker D."/>
            <person name="Gharbi K."/>
            <person name="Hall N."/>
            <person name="Watson M."/>
            <person name="Adriaenssens E.M."/>
            <person name="Foster-Nyarko E."/>
            <person name="Jarju S."/>
            <person name="Secka A."/>
            <person name="Antonio M."/>
            <person name="Oren A."/>
            <person name="Chaudhuri R.R."/>
            <person name="La Ragione R."/>
            <person name="Hildebrand F."/>
            <person name="Pallen M.J."/>
        </authorList>
    </citation>
    <scope>NUCLEOTIDE SEQUENCE</scope>
    <source>
        <strain evidence="9">ChiGjej1B1-13045</strain>
    </source>
</reference>